<dbReference type="EMBL" id="CM047901">
    <property type="protein sequence ID" value="KAJ0096346.1"/>
    <property type="molecule type" value="Genomic_DNA"/>
</dbReference>
<proteinExistence type="predicted"/>
<gene>
    <name evidence="1" type="ORF">Patl1_28322</name>
</gene>
<protein>
    <submittedName>
        <fullName evidence="1">Uncharacterized protein</fullName>
    </submittedName>
</protein>
<comment type="caution">
    <text evidence="1">The sequence shown here is derived from an EMBL/GenBank/DDBJ whole genome shotgun (WGS) entry which is preliminary data.</text>
</comment>
<name>A0ACC1BBW9_9ROSI</name>
<evidence type="ECO:0000313" key="2">
    <source>
        <dbReference type="Proteomes" id="UP001164250"/>
    </source>
</evidence>
<organism evidence="1 2">
    <name type="scientific">Pistacia atlantica</name>
    <dbReference type="NCBI Taxonomy" id="434234"/>
    <lineage>
        <taxon>Eukaryota</taxon>
        <taxon>Viridiplantae</taxon>
        <taxon>Streptophyta</taxon>
        <taxon>Embryophyta</taxon>
        <taxon>Tracheophyta</taxon>
        <taxon>Spermatophyta</taxon>
        <taxon>Magnoliopsida</taxon>
        <taxon>eudicotyledons</taxon>
        <taxon>Gunneridae</taxon>
        <taxon>Pentapetalae</taxon>
        <taxon>rosids</taxon>
        <taxon>malvids</taxon>
        <taxon>Sapindales</taxon>
        <taxon>Anacardiaceae</taxon>
        <taxon>Pistacia</taxon>
    </lineage>
</organism>
<sequence>MQEWNAPKPRHLPLLKSALQLQKDPNAPKPRHLPLFKSALQREYATGKQSDLWVPLVDQGWRPCVESAKGPL</sequence>
<keyword evidence="2" id="KW-1185">Reference proteome</keyword>
<evidence type="ECO:0000313" key="1">
    <source>
        <dbReference type="EMBL" id="KAJ0096346.1"/>
    </source>
</evidence>
<accession>A0ACC1BBW9</accession>
<dbReference type="Proteomes" id="UP001164250">
    <property type="component" value="Chromosome 5"/>
</dbReference>
<reference evidence="2" key="1">
    <citation type="journal article" date="2023" name="G3 (Bethesda)">
        <title>Genome assembly and association tests identify interacting loci associated with vigor, precocity, and sex in interspecific pistachio rootstocks.</title>
        <authorList>
            <person name="Palmer W."/>
            <person name="Jacygrad E."/>
            <person name="Sagayaradj S."/>
            <person name="Cavanaugh K."/>
            <person name="Han R."/>
            <person name="Bertier L."/>
            <person name="Beede B."/>
            <person name="Kafkas S."/>
            <person name="Golino D."/>
            <person name="Preece J."/>
            <person name="Michelmore R."/>
        </authorList>
    </citation>
    <scope>NUCLEOTIDE SEQUENCE [LARGE SCALE GENOMIC DNA]</scope>
</reference>